<dbReference type="GO" id="GO:0005840">
    <property type="term" value="C:ribosome"/>
    <property type="evidence" value="ECO:0007669"/>
    <property type="project" value="UniProtKB-KW"/>
</dbReference>
<dbReference type="Proteomes" id="UP000886076">
    <property type="component" value="Unassembled WGS sequence"/>
</dbReference>
<dbReference type="RefSeq" id="WP_193803259.1">
    <property type="nucleotide sequence ID" value="NZ_DSFH01000009.1"/>
</dbReference>
<dbReference type="GO" id="GO:0006412">
    <property type="term" value="P:translation"/>
    <property type="evidence" value="ECO:0007669"/>
    <property type="project" value="UniProtKB-UniRule"/>
</dbReference>
<dbReference type="InterPro" id="IPR001047">
    <property type="entry name" value="Ribosomal_eS8"/>
</dbReference>
<organism evidence="9 10">
    <name type="scientific">Fervidicoccus fontis</name>
    <dbReference type="NCBI Taxonomy" id="683846"/>
    <lineage>
        <taxon>Archaea</taxon>
        <taxon>Thermoproteota</taxon>
        <taxon>Thermoprotei</taxon>
        <taxon>Fervidicoccales</taxon>
        <taxon>Fervidicoccaceae</taxon>
        <taxon>Fervidicoccus</taxon>
    </lineage>
</organism>
<gene>
    <name evidence="5" type="primary">rps8e</name>
    <name evidence="9" type="ORF">C0188_01095</name>
    <name evidence="7" type="ORF">ENO39_00410</name>
    <name evidence="8" type="ORF">IOK49_00620</name>
</gene>
<evidence type="ECO:0000313" key="8">
    <source>
        <dbReference type="EMBL" id="MBE9390593.1"/>
    </source>
</evidence>
<dbReference type="Gene3D" id="2.40.10.310">
    <property type="match status" value="1"/>
</dbReference>
<evidence type="ECO:0000313" key="7">
    <source>
        <dbReference type="EMBL" id="HEW63511.1"/>
    </source>
</evidence>
<dbReference type="InterPro" id="IPR022309">
    <property type="entry name" value="Ribosomal_Se8/biogenesis_NSA2"/>
</dbReference>
<protein>
    <recommendedName>
        <fullName evidence="4 5">Small ribosomal subunit protein eS8</fullName>
    </recommendedName>
</protein>
<accession>A0A2J6N7V6</accession>
<feature type="region of interest" description="Disordered" evidence="6">
    <location>
        <begin position="1"/>
        <end position="20"/>
    </location>
</feature>
<evidence type="ECO:0000313" key="10">
    <source>
        <dbReference type="Proteomes" id="UP000237153"/>
    </source>
</evidence>
<evidence type="ECO:0000256" key="5">
    <source>
        <dbReference type="HAMAP-Rule" id="MF_00029"/>
    </source>
</evidence>
<comment type="subunit">
    <text evidence="5">Part of the 30S ribosomal subunit.</text>
</comment>
<dbReference type="EMBL" id="JADEZV010000001">
    <property type="protein sequence ID" value="MBE9390593.1"/>
    <property type="molecule type" value="Genomic_DNA"/>
</dbReference>
<comment type="similarity">
    <text evidence="1 5">Belongs to the eukaryotic ribosomal protein eS8 family.</text>
</comment>
<reference evidence="8" key="3">
    <citation type="submission" date="2020-10" db="EMBL/GenBank/DDBJ databases">
        <title>Fervidococcus fontis strain 3639Fd - the first crenarchaeon capable of growth on lipids.</title>
        <authorList>
            <person name="Kochetkova T.V."/>
            <person name="Elcheninov A.G."/>
            <person name="Toschakov S.V."/>
            <person name="Kublanov I.V."/>
        </authorList>
    </citation>
    <scope>NUCLEOTIDE SEQUENCE</scope>
    <source>
        <strain evidence="8">3639Fd</strain>
    </source>
</reference>
<evidence type="ECO:0000256" key="1">
    <source>
        <dbReference type="ARBA" id="ARBA00005257"/>
    </source>
</evidence>
<dbReference type="HAMAP" id="MF_00029">
    <property type="entry name" value="Ribosomal_eS8"/>
    <property type="match status" value="1"/>
</dbReference>
<comment type="caution">
    <text evidence="9">The sequence shown here is derived from an EMBL/GenBank/DDBJ whole genome shotgun (WGS) entry which is preliminary data.</text>
</comment>
<evidence type="ECO:0000256" key="4">
    <source>
        <dbReference type="ARBA" id="ARBA00035277"/>
    </source>
</evidence>
<reference evidence="7" key="2">
    <citation type="journal article" date="2020" name="mSystems">
        <title>Genome- and Community-Level Interaction Insights into Carbon Utilization and Element Cycling Functions of Hydrothermarchaeota in Hydrothermal Sediment.</title>
        <authorList>
            <person name="Zhou Z."/>
            <person name="Liu Y."/>
            <person name="Xu W."/>
            <person name="Pan J."/>
            <person name="Luo Z.H."/>
            <person name="Li M."/>
        </authorList>
    </citation>
    <scope>NUCLEOTIDE SEQUENCE [LARGE SCALE GENOMIC DNA]</scope>
    <source>
        <strain evidence="7">SpSt-1261</strain>
    </source>
</reference>
<keyword evidence="3 5" id="KW-0687">Ribonucleoprotein</keyword>
<dbReference type="InterPro" id="IPR020919">
    <property type="entry name" value="Ribosomal_protein_eS8_arc"/>
</dbReference>
<dbReference type="EMBL" id="PNIM01000004">
    <property type="protein sequence ID" value="PMB75915.1"/>
    <property type="molecule type" value="Genomic_DNA"/>
</dbReference>
<proteinExistence type="inferred from homology"/>
<evidence type="ECO:0000256" key="6">
    <source>
        <dbReference type="SAM" id="MobiDB-lite"/>
    </source>
</evidence>
<evidence type="ECO:0000256" key="2">
    <source>
        <dbReference type="ARBA" id="ARBA00022980"/>
    </source>
</evidence>
<dbReference type="AlphaFoldDB" id="A0A2J6N7V6"/>
<dbReference type="EMBL" id="DSFH01000009">
    <property type="protein sequence ID" value="HEW63511.1"/>
    <property type="molecule type" value="Genomic_DNA"/>
</dbReference>
<evidence type="ECO:0000256" key="3">
    <source>
        <dbReference type="ARBA" id="ARBA00023274"/>
    </source>
</evidence>
<dbReference type="GO" id="GO:0003735">
    <property type="term" value="F:structural constituent of ribosome"/>
    <property type="evidence" value="ECO:0007669"/>
    <property type="project" value="InterPro"/>
</dbReference>
<dbReference type="Proteomes" id="UP000237153">
    <property type="component" value="Unassembled WGS sequence"/>
</dbReference>
<dbReference type="NCBIfam" id="TIGR00307">
    <property type="entry name" value="eS8"/>
    <property type="match status" value="1"/>
</dbReference>
<reference evidence="9 10" key="1">
    <citation type="submission" date="2018-01" db="EMBL/GenBank/DDBJ databases">
        <title>Metagenomic assembled genomes from two thermal pools in the Uzon Caldera, Kamchatka, Russia.</title>
        <authorList>
            <person name="Wilkins L."/>
            <person name="Ettinger C."/>
        </authorList>
    </citation>
    <scope>NUCLEOTIDE SEQUENCE [LARGE SCALE GENOMIC DNA]</scope>
    <source>
        <strain evidence="9">ZAV-06</strain>
    </source>
</reference>
<dbReference type="Proteomes" id="UP000652307">
    <property type="component" value="Unassembled WGS sequence"/>
</dbReference>
<name>A0A2J6N7V6_9CREN</name>
<keyword evidence="2 5" id="KW-0689">Ribosomal protein</keyword>
<dbReference type="GO" id="GO:1990904">
    <property type="term" value="C:ribonucleoprotein complex"/>
    <property type="evidence" value="ECO:0007669"/>
    <property type="project" value="UniProtKB-KW"/>
</dbReference>
<evidence type="ECO:0000313" key="9">
    <source>
        <dbReference type="EMBL" id="PMB75915.1"/>
    </source>
</evidence>
<sequence length="129" mass="14256">MGIYQENDLKKPSGGKKTRPYKVKRKALFGGYFTETKVHSEDEKEIIKVRGGNIKIKLKKASKAVIMSKDGKTVKVEKISRVVETPSNKEFARRGIITKGSIIEVESGKALVVSRPGQDGVINAVLIEK</sequence>
<dbReference type="CDD" id="cd11382">
    <property type="entry name" value="Ribosomal_S8e"/>
    <property type="match status" value="1"/>
</dbReference>
<dbReference type="Pfam" id="PF01201">
    <property type="entry name" value="Ribosomal_S8e"/>
    <property type="match status" value="1"/>
</dbReference>